<evidence type="ECO:0000313" key="1">
    <source>
        <dbReference type="EMBL" id="KAF6172008.1"/>
    </source>
</evidence>
<reference evidence="1 2" key="1">
    <citation type="journal article" date="2020" name="IScience">
        <title>Genome Sequencing of the Endangered Kingdonia uniflora (Circaeasteraceae, Ranunculales) Reveals Potential Mechanisms of Evolutionary Specialization.</title>
        <authorList>
            <person name="Sun Y."/>
            <person name="Deng T."/>
            <person name="Zhang A."/>
            <person name="Moore M.J."/>
            <person name="Landis J.B."/>
            <person name="Lin N."/>
            <person name="Zhang H."/>
            <person name="Zhang X."/>
            <person name="Huang J."/>
            <person name="Zhang X."/>
            <person name="Sun H."/>
            <person name="Wang H."/>
        </authorList>
    </citation>
    <scope>NUCLEOTIDE SEQUENCE [LARGE SCALE GENOMIC DNA]</scope>
    <source>
        <strain evidence="1">TB1705</strain>
        <tissue evidence="1">Leaf</tissue>
    </source>
</reference>
<dbReference type="EMBL" id="JACGCM010000445">
    <property type="protein sequence ID" value="KAF6172008.1"/>
    <property type="molecule type" value="Genomic_DNA"/>
</dbReference>
<comment type="caution">
    <text evidence="1">The sequence shown here is derived from an EMBL/GenBank/DDBJ whole genome shotgun (WGS) entry which is preliminary data.</text>
</comment>
<accession>A0A7J7NYL2</accession>
<organism evidence="1 2">
    <name type="scientific">Kingdonia uniflora</name>
    <dbReference type="NCBI Taxonomy" id="39325"/>
    <lineage>
        <taxon>Eukaryota</taxon>
        <taxon>Viridiplantae</taxon>
        <taxon>Streptophyta</taxon>
        <taxon>Embryophyta</taxon>
        <taxon>Tracheophyta</taxon>
        <taxon>Spermatophyta</taxon>
        <taxon>Magnoliopsida</taxon>
        <taxon>Ranunculales</taxon>
        <taxon>Circaeasteraceae</taxon>
        <taxon>Kingdonia</taxon>
    </lineage>
</organism>
<gene>
    <name evidence="1" type="ORF">GIB67_029426</name>
</gene>
<name>A0A7J7NYL2_9MAGN</name>
<protein>
    <submittedName>
        <fullName evidence="1">Uncharacterized protein</fullName>
    </submittedName>
</protein>
<evidence type="ECO:0000313" key="2">
    <source>
        <dbReference type="Proteomes" id="UP000541444"/>
    </source>
</evidence>
<dbReference type="AlphaFoldDB" id="A0A7J7NYL2"/>
<sequence length="55" mass="6343">MSFNFACFRASSISFNPYVFFFLGNRLILKFIICSGSINKNSFVIEETHSPKIMQ</sequence>
<proteinExistence type="predicted"/>
<dbReference type="Proteomes" id="UP000541444">
    <property type="component" value="Unassembled WGS sequence"/>
</dbReference>
<feature type="non-terminal residue" evidence="1">
    <location>
        <position position="55"/>
    </location>
</feature>
<keyword evidence="2" id="KW-1185">Reference proteome</keyword>